<proteinExistence type="predicted"/>
<dbReference type="EMBL" id="BEZZ01218990">
    <property type="protein sequence ID" value="GCC47300.1"/>
    <property type="molecule type" value="Genomic_DNA"/>
</dbReference>
<evidence type="ECO:0000313" key="2">
    <source>
        <dbReference type="Proteomes" id="UP000287033"/>
    </source>
</evidence>
<gene>
    <name evidence="1" type="ORF">chiPu_0031787</name>
</gene>
<accession>A0A401TXE8</accession>
<dbReference type="AlphaFoldDB" id="A0A401TXE8"/>
<keyword evidence="2" id="KW-1185">Reference proteome</keyword>
<sequence>MAREAALSWVSPSLVPLTEDLSLSLSLSRGHLQDLIQCMLTPASYRYSIPDVFRHRWLLSFVTEMPSETLSGMDVLYVYQGHLKSRLHLMRRQRPNS</sequence>
<organism evidence="1 2">
    <name type="scientific">Chiloscyllium punctatum</name>
    <name type="common">Brownbanded bambooshark</name>
    <name type="synonym">Hemiscyllium punctatum</name>
    <dbReference type="NCBI Taxonomy" id="137246"/>
    <lineage>
        <taxon>Eukaryota</taxon>
        <taxon>Metazoa</taxon>
        <taxon>Chordata</taxon>
        <taxon>Craniata</taxon>
        <taxon>Vertebrata</taxon>
        <taxon>Chondrichthyes</taxon>
        <taxon>Elasmobranchii</taxon>
        <taxon>Galeomorphii</taxon>
        <taxon>Galeoidea</taxon>
        <taxon>Orectolobiformes</taxon>
        <taxon>Hemiscylliidae</taxon>
        <taxon>Chiloscyllium</taxon>
    </lineage>
</organism>
<protein>
    <submittedName>
        <fullName evidence="1">Uncharacterized protein</fullName>
    </submittedName>
</protein>
<comment type="caution">
    <text evidence="1">The sequence shown here is derived from an EMBL/GenBank/DDBJ whole genome shotgun (WGS) entry which is preliminary data.</text>
</comment>
<reference evidence="1 2" key="1">
    <citation type="journal article" date="2018" name="Nat. Ecol. Evol.">
        <title>Shark genomes provide insights into elasmobranch evolution and the origin of vertebrates.</title>
        <authorList>
            <person name="Hara Y"/>
            <person name="Yamaguchi K"/>
            <person name="Onimaru K"/>
            <person name="Kadota M"/>
            <person name="Koyanagi M"/>
            <person name="Keeley SD"/>
            <person name="Tatsumi K"/>
            <person name="Tanaka K"/>
            <person name="Motone F"/>
            <person name="Kageyama Y"/>
            <person name="Nozu R"/>
            <person name="Adachi N"/>
            <person name="Nishimura O"/>
            <person name="Nakagawa R"/>
            <person name="Tanegashima C"/>
            <person name="Kiyatake I"/>
            <person name="Matsumoto R"/>
            <person name="Murakumo K"/>
            <person name="Nishida K"/>
            <person name="Terakita A"/>
            <person name="Kuratani S"/>
            <person name="Sato K"/>
            <person name="Hyodo S Kuraku.S."/>
        </authorList>
    </citation>
    <scope>NUCLEOTIDE SEQUENCE [LARGE SCALE GENOMIC DNA]</scope>
</reference>
<name>A0A401TXE8_CHIPU</name>
<evidence type="ECO:0000313" key="1">
    <source>
        <dbReference type="EMBL" id="GCC47300.1"/>
    </source>
</evidence>
<dbReference type="Proteomes" id="UP000287033">
    <property type="component" value="Unassembled WGS sequence"/>
</dbReference>